<protein>
    <submittedName>
        <fullName evidence="1">Uncharacterized protein</fullName>
    </submittedName>
</protein>
<name>A0ABW2XYW0_9ACTN</name>
<sequence>MLSGTRLALAAVTAGVAMVPVTSSDFALAGSAAQVRSGGRSPLAGWEIEGKYWTHDGCVTAGYQGQERGDWSRFQCRAGTLQWVLWILRP</sequence>
<dbReference type="EMBL" id="JBHTGP010000018">
    <property type="protein sequence ID" value="MFD0689760.1"/>
    <property type="molecule type" value="Genomic_DNA"/>
</dbReference>
<dbReference type="RefSeq" id="WP_131759830.1">
    <property type="nucleotide sequence ID" value="NZ_CAACUY010000092.1"/>
</dbReference>
<gene>
    <name evidence="1" type="ORF">ACFQZM_35095</name>
</gene>
<comment type="caution">
    <text evidence="1">The sequence shown here is derived from an EMBL/GenBank/DDBJ whole genome shotgun (WGS) entry which is preliminary data.</text>
</comment>
<proteinExistence type="predicted"/>
<organism evidence="1 2">
    <name type="scientific">Actinomadura fibrosa</name>
    <dbReference type="NCBI Taxonomy" id="111802"/>
    <lineage>
        <taxon>Bacteria</taxon>
        <taxon>Bacillati</taxon>
        <taxon>Actinomycetota</taxon>
        <taxon>Actinomycetes</taxon>
        <taxon>Streptosporangiales</taxon>
        <taxon>Thermomonosporaceae</taxon>
        <taxon>Actinomadura</taxon>
    </lineage>
</organism>
<reference evidence="2" key="1">
    <citation type="journal article" date="2019" name="Int. J. Syst. Evol. Microbiol.">
        <title>The Global Catalogue of Microorganisms (GCM) 10K type strain sequencing project: providing services to taxonomists for standard genome sequencing and annotation.</title>
        <authorList>
            <consortium name="The Broad Institute Genomics Platform"/>
            <consortium name="The Broad Institute Genome Sequencing Center for Infectious Disease"/>
            <person name="Wu L."/>
            <person name="Ma J."/>
        </authorList>
    </citation>
    <scope>NUCLEOTIDE SEQUENCE [LARGE SCALE GENOMIC DNA]</scope>
    <source>
        <strain evidence="2">JCM 9371</strain>
    </source>
</reference>
<keyword evidence="2" id="KW-1185">Reference proteome</keyword>
<evidence type="ECO:0000313" key="1">
    <source>
        <dbReference type="EMBL" id="MFD0689760.1"/>
    </source>
</evidence>
<evidence type="ECO:0000313" key="2">
    <source>
        <dbReference type="Proteomes" id="UP001597063"/>
    </source>
</evidence>
<dbReference type="Proteomes" id="UP001597063">
    <property type="component" value="Unassembled WGS sequence"/>
</dbReference>
<accession>A0ABW2XYW0</accession>